<name>A0A0K9PYD9_ZOSMR</name>
<organism evidence="3 4">
    <name type="scientific">Zostera marina</name>
    <name type="common">Eelgrass</name>
    <dbReference type="NCBI Taxonomy" id="29655"/>
    <lineage>
        <taxon>Eukaryota</taxon>
        <taxon>Viridiplantae</taxon>
        <taxon>Streptophyta</taxon>
        <taxon>Embryophyta</taxon>
        <taxon>Tracheophyta</taxon>
        <taxon>Spermatophyta</taxon>
        <taxon>Magnoliopsida</taxon>
        <taxon>Liliopsida</taxon>
        <taxon>Zosteraceae</taxon>
        <taxon>Zostera</taxon>
    </lineage>
</organism>
<dbReference type="PANTHER" id="PTHR33155">
    <property type="entry name" value="FANTASTIC FOUR-LIKE PROTEIN (DUF3049)"/>
    <property type="match status" value="1"/>
</dbReference>
<dbReference type="InterPro" id="IPR046431">
    <property type="entry name" value="FAF_dom"/>
</dbReference>
<dbReference type="Pfam" id="PF11250">
    <property type="entry name" value="FAF"/>
    <property type="match status" value="1"/>
</dbReference>
<dbReference type="EMBL" id="LFYR01000513">
    <property type="protein sequence ID" value="KMZ73949.1"/>
    <property type="molecule type" value="Genomic_DNA"/>
</dbReference>
<protein>
    <recommendedName>
        <fullName evidence="2">FAF domain-containing protein</fullName>
    </recommendedName>
</protein>
<evidence type="ECO:0000259" key="2">
    <source>
        <dbReference type="Pfam" id="PF11250"/>
    </source>
</evidence>
<evidence type="ECO:0000313" key="3">
    <source>
        <dbReference type="EMBL" id="KMZ73949.1"/>
    </source>
</evidence>
<dbReference type="InterPro" id="IPR021410">
    <property type="entry name" value="FAF"/>
</dbReference>
<sequence length="264" mass="29897">MIRLVDYWFNGSSSSSSIILGPILYIQTRALLSRVLIKIDCIHVFDLVSDMTGFLPQTVDARRNLQSKSGAKDDVRSSKFDVGLWGLHSHYDKSKGRMVGSCTEILGSESSCDDFTANDPDEIQRTAVVAVGVHEERDLKEIGTSVVVRRRKIATSKKVFPPPLPSLTNGWKYTKAVRKDGRLLLTEITIEQPPVVFRPSRVDGHLILQCADAQCRQEEHVVREEETPEAEVEEERRRWLMSTRRCKKVIRNNTNVDHIAARVL</sequence>
<dbReference type="PANTHER" id="PTHR33155:SF27">
    <property type="entry name" value="FANTASTIC FOUR-LIKE PROTEIN (DUF3049)"/>
    <property type="match status" value="1"/>
</dbReference>
<comment type="caution">
    <text evidence="3">The sequence shown here is derived from an EMBL/GenBank/DDBJ whole genome shotgun (WGS) entry which is preliminary data.</text>
</comment>
<accession>A0A0K9PYD9</accession>
<proteinExistence type="inferred from homology"/>
<evidence type="ECO:0000313" key="4">
    <source>
        <dbReference type="Proteomes" id="UP000036987"/>
    </source>
</evidence>
<dbReference type="AlphaFoldDB" id="A0A0K9PYD9"/>
<dbReference type="Proteomes" id="UP000036987">
    <property type="component" value="Unassembled WGS sequence"/>
</dbReference>
<evidence type="ECO:0000256" key="1">
    <source>
        <dbReference type="ARBA" id="ARBA00008690"/>
    </source>
</evidence>
<reference evidence="4" key="1">
    <citation type="journal article" date="2016" name="Nature">
        <title>The genome of the seagrass Zostera marina reveals angiosperm adaptation to the sea.</title>
        <authorList>
            <person name="Olsen J.L."/>
            <person name="Rouze P."/>
            <person name="Verhelst B."/>
            <person name="Lin Y.-C."/>
            <person name="Bayer T."/>
            <person name="Collen J."/>
            <person name="Dattolo E."/>
            <person name="De Paoli E."/>
            <person name="Dittami S."/>
            <person name="Maumus F."/>
            <person name="Michel G."/>
            <person name="Kersting A."/>
            <person name="Lauritano C."/>
            <person name="Lohaus R."/>
            <person name="Toepel M."/>
            <person name="Tonon T."/>
            <person name="Vanneste K."/>
            <person name="Amirebrahimi M."/>
            <person name="Brakel J."/>
            <person name="Bostroem C."/>
            <person name="Chovatia M."/>
            <person name="Grimwood J."/>
            <person name="Jenkins J.W."/>
            <person name="Jueterbock A."/>
            <person name="Mraz A."/>
            <person name="Stam W.T."/>
            <person name="Tice H."/>
            <person name="Bornberg-Bauer E."/>
            <person name="Green P.J."/>
            <person name="Pearson G.A."/>
            <person name="Procaccini G."/>
            <person name="Duarte C.M."/>
            <person name="Schmutz J."/>
            <person name="Reusch T.B.H."/>
            <person name="Van de Peer Y."/>
        </authorList>
    </citation>
    <scope>NUCLEOTIDE SEQUENCE [LARGE SCALE GENOMIC DNA]</scope>
    <source>
        <strain evidence="4">cv. Finnish</strain>
    </source>
</reference>
<gene>
    <name evidence="3" type="ORF">ZOSMA_139G00270</name>
</gene>
<feature type="domain" description="FAF" evidence="2">
    <location>
        <begin position="160"/>
        <end position="209"/>
    </location>
</feature>
<comment type="similarity">
    <text evidence="1">Belongs to the fantastic four family.</text>
</comment>
<dbReference type="OrthoDB" id="781255at2759"/>
<keyword evidence="4" id="KW-1185">Reference proteome</keyword>